<proteinExistence type="predicted"/>
<keyword evidence="2" id="KW-1185">Reference proteome</keyword>
<dbReference type="AlphaFoldDB" id="A0A6H0WDU5"/>
<reference evidence="1 2" key="1">
    <citation type="submission" date="2020-02" db="EMBL/GenBank/DDBJ databases">
        <title>Genome sequencing, annotation and comparative genomic analysis of Bacillus tequilensis EA-CB0015, an effective biological control agent against Pseudocercospora fijiensis in banana plants.</title>
        <authorList>
            <person name="Cuellar-Gaviria T.Z."/>
            <person name="Ju K.-S."/>
            <person name="Villegas-Escobar V."/>
        </authorList>
    </citation>
    <scope>NUCLEOTIDE SEQUENCE [LARGE SCALE GENOMIC DNA]</scope>
    <source>
        <strain evidence="1 2">EA-CB0015</strain>
    </source>
</reference>
<sequence>MISVNCLSDRLFELLDGNRLNEKQHEAFVLQTVSEDGWPHAAMISAGEIIALSRTDIRIALWKNTATSANILRTGKAQFTAWWRGAAYYVKLQCEPLTPLNDAEYERDRFACRIVSMKEDVAKYADLTSGVHIQLHSPEEVLNRWEKTLEELKR</sequence>
<name>A0A6H0WDU5_9BACI</name>
<dbReference type="Proteomes" id="UP000501914">
    <property type="component" value="Chromosome"/>
</dbReference>
<dbReference type="EMBL" id="CP048852">
    <property type="protein sequence ID" value="QIW78702.1"/>
    <property type="molecule type" value="Genomic_DNA"/>
</dbReference>
<evidence type="ECO:0000313" key="2">
    <source>
        <dbReference type="Proteomes" id="UP000501914"/>
    </source>
</evidence>
<dbReference type="KEGG" id="bteq:G4P54_02030"/>
<accession>A0A6H0WDU5</accession>
<dbReference type="RefSeq" id="WP_024713959.1">
    <property type="nucleotide sequence ID" value="NZ_CP048852.1"/>
</dbReference>
<organism evidence="1 2">
    <name type="scientific">Bacillus tequilensis</name>
    <dbReference type="NCBI Taxonomy" id="227866"/>
    <lineage>
        <taxon>Bacteria</taxon>
        <taxon>Bacillati</taxon>
        <taxon>Bacillota</taxon>
        <taxon>Bacilli</taxon>
        <taxon>Bacillales</taxon>
        <taxon>Bacillaceae</taxon>
        <taxon>Bacillus</taxon>
    </lineage>
</organism>
<evidence type="ECO:0000313" key="1">
    <source>
        <dbReference type="EMBL" id="QIW78702.1"/>
    </source>
</evidence>
<dbReference type="SUPFAM" id="SSF50475">
    <property type="entry name" value="FMN-binding split barrel"/>
    <property type="match status" value="1"/>
</dbReference>
<dbReference type="InterPro" id="IPR012349">
    <property type="entry name" value="Split_barrel_FMN-bd"/>
</dbReference>
<dbReference type="Gene3D" id="2.30.110.10">
    <property type="entry name" value="Electron Transport, Fmn-binding Protein, Chain A"/>
    <property type="match status" value="1"/>
</dbReference>
<dbReference type="OrthoDB" id="6518717at2"/>
<gene>
    <name evidence="1" type="ORF">G4P54_02030</name>
</gene>
<protein>
    <submittedName>
        <fullName evidence="1">Pyridoxamine 5'-phosphate oxidase family protein</fullName>
    </submittedName>
</protein>